<name>A0A9N9UXH5_9HYPO</name>
<dbReference type="Proteomes" id="UP000696573">
    <property type="component" value="Unassembled WGS sequence"/>
</dbReference>
<evidence type="ECO:0000259" key="5">
    <source>
        <dbReference type="PROSITE" id="PS01031"/>
    </source>
</evidence>
<dbReference type="PANTHER" id="PTHR11527">
    <property type="entry name" value="HEAT-SHOCK PROTEIN 20 FAMILY MEMBER"/>
    <property type="match status" value="1"/>
</dbReference>
<feature type="compositionally biased region" description="Basic and acidic residues" evidence="4">
    <location>
        <begin position="147"/>
        <end position="165"/>
    </location>
</feature>
<feature type="region of interest" description="Disordered" evidence="4">
    <location>
        <begin position="84"/>
        <end position="186"/>
    </location>
</feature>
<comment type="similarity">
    <text evidence="2 3">Belongs to the small heat shock protein (HSP20) family.</text>
</comment>
<feature type="domain" description="SHSP" evidence="5">
    <location>
        <begin position="40"/>
        <end position="234"/>
    </location>
</feature>
<evidence type="ECO:0000256" key="1">
    <source>
        <dbReference type="ARBA" id="ARBA00023016"/>
    </source>
</evidence>
<protein>
    <recommendedName>
        <fullName evidence="5">SHSP domain-containing protein</fullName>
    </recommendedName>
</protein>
<evidence type="ECO:0000256" key="3">
    <source>
        <dbReference type="RuleBase" id="RU003616"/>
    </source>
</evidence>
<comment type="caution">
    <text evidence="6">The sequence shown here is derived from an EMBL/GenBank/DDBJ whole genome shotgun (WGS) entry which is preliminary data.</text>
</comment>
<dbReference type="PROSITE" id="PS01031">
    <property type="entry name" value="SHSP"/>
    <property type="match status" value="1"/>
</dbReference>
<evidence type="ECO:0000313" key="7">
    <source>
        <dbReference type="Proteomes" id="UP000696573"/>
    </source>
</evidence>
<dbReference type="InterPro" id="IPR008978">
    <property type="entry name" value="HSP20-like_chaperone"/>
</dbReference>
<dbReference type="InterPro" id="IPR031107">
    <property type="entry name" value="Small_HSP"/>
</dbReference>
<dbReference type="EMBL" id="CABFNQ020000444">
    <property type="protein sequence ID" value="CAH0015238.1"/>
    <property type="molecule type" value="Genomic_DNA"/>
</dbReference>
<dbReference type="OrthoDB" id="1431247at2759"/>
<organism evidence="6 7">
    <name type="scientific">Clonostachys rhizophaga</name>
    <dbReference type="NCBI Taxonomy" id="160324"/>
    <lineage>
        <taxon>Eukaryota</taxon>
        <taxon>Fungi</taxon>
        <taxon>Dikarya</taxon>
        <taxon>Ascomycota</taxon>
        <taxon>Pezizomycotina</taxon>
        <taxon>Sordariomycetes</taxon>
        <taxon>Hypocreomycetidae</taxon>
        <taxon>Hypocreales</taxon>
        <taxon>Bionectriaceae</taxon>
        <taxon>Clonostachys</taxon>
    </lineage>
</organism>
<reference evidence="6" key="1">
    <citation type="submission" date="2021-10" db="EMBL/GenBank/DDBJ databases">
        <authorList>
            <person name="Piombo E."/>
        </authorList>
    </citation>
    <scope>NUCLEOTIDE SEQUENCE</scope>
</reference>
<evidence type="ECO:0000256" key="2">
    <source>
        <dbReference type="PROSITE-ProRule" id="PRU00285"/>
    </source>
</evidence>
<dbReference type="CDD" id="cd06464">
    <property type="entry name" value="ACD_sHsps-like"/>
    <property type="match status" value="1"/>
</dbReference>
<keyword evidence="1" id="KW-0346">Stress response</keyword>
<dbReference type="SUPFAM" id="SSF49764">
    <property type="entry name" value="HSP20-like chaperones"/>
    <property type="match status" value="1"/>
</dbReference>
<proteinExistence type="inferred from homology"/>
<dbReference type="Pfam" id="PF00011">
    <property type="entry name" value="HSP20"/>
    <property type="match status" value="1"/>
</dbReference>
<feature type="compositionally biased region" description="Acidic residues" evidence="4">
    <location>
        <begin position="136"/>
        <end position="146"/>
    </location>
</feature>
<dbReference type="Gene3D" id="2.60.40.790">
    <property type="match status" value="1"/>
</dbReference>
<dbReference type="InterPro" id="IPR002068">
    <property type="entry name" value="A-crystallin/Hsp20_dom"/>
</dbReference>
<dbReference type="AlphaFoldDB" id="A0A9N9UXH5"/>
<gene>
    <name evidence="6" type="ORF">CRHIZ90672A_00001082</name>
</gene>
<evidence type="ECO:0000256" key="4">
    <source>
        <dbReference type="SAM" id="MobiDB-lite"/>
    </source>
</evidence>
<evidence type="ECO:0000313" key="6">
    <source>
        <dbReference type="EMBL" id="CAH0015238.1"/>
    </source>
</evidence>
<feature type="compositionally biased region" description="Polar residues" evidence="4">
    <location>
        <begin position="125"/>
        <end position="134"/>
    </location>
</feature>
<accession>A0A9N9UXH5</accession>
<keyword evidence="7" id="KW-1185">Reference proteome</keyword>
<sequence length="234" mass="26234">MAFFMSHSAYHPQASFTPVFRVVNNERYPRCGGAYHFYRPAPRPWNPRFNVRETEDAYTLTGELPGLNKDHVTVEFPEPQKIVIRGKVERDQDAASQPTTQEEQGEPSASSSSSTAAPTQAASEDSASTHSYQATVEDDDETDDFEVVDKASEKSAQDGARRQLETEAEQQHQQQGHSAEEPQQRCRRGVREFTRTFTFPAHVDADFVTADLKDGLLSIVVPKAKPEPRHITIN</sequence>
<feature type="compositionally biased region" description="Low complexity" evidence="4">
    <location>
        <begin position="107"/>
        <end position="123"/>
    </location>
</feature>